<feature type="region of interest" description="Disordered" evidence="6">
    <location>
        <begin position="660"/>
        <end position="679"/>
    </location>
</feature>
<name>A0A835VZS8_9CHLO</name>
<feature type="region of interest" description="Disordered" evidence="6">
    <location>
        <begin position="1180"/>
        <end position="1204"/>
    </location>
</feature>
<feature type="region of interest" description="Disordered" evidence="6">
    <location>
        <begin position="577"/>
        <end position="607"/>
    </location>
</feature>
<evidence type="ECO:0000313" key="9">
    <source>
        <dbReference type="Proteomes" id="UP000613740"/>
    </source>
</evidence>
<evidence type="ECO:0000256" key="6">
    <source>
        <dbReference type="SAM" id="MobiDB-lite"/>
    </source>
</evidence>
<dbReference type="PANTHER" id="PTHR11347">
    <property type="entry name" value="CYCLIC NUCLEOTIDE PHOSPHODIESTERASE"/>
    <property type="match status" value="1"/>
</dbReference>
<feature type="binding site" evidence="4">
    <location>
        <position position="1271"/>
    </location>
    <ligand>
        <name>AMP</name>
        <dbReference type="ChEBI" id="CHEBI:456215"/>
    </ligand>
</feature>
<protein>
    <recommendedName>
        <fullName evidence="7">PDEase domain-containing protein</fullName>
    </recommendedName>
</protein>
<accession>A0A835VZS8</accession>
<dbReference type="InterPro" id="IPR023088">
    <property type="entry name" value="PDEase"/>
</dbReference>
<feature type="binding site" evidence="4">
    <location>
        <position position="1220"/>
    </location>
    <ligand>
        <name>AMP</name>
        <dbReference type="ChEBI" id="CHEBI:456215"/>
    </ligand>
</feature>
<feature type="compositionally biased region" description="Low complexity" evidence="6">
    <location>
        <begin position="1182"/>
        <end position="1196"/>
    </location>
</feature>
<feature type="binding site" evidence="5">
    <location>
        <position position="1220"/>
    </location>
    <ligand>
        <name>Zn(2+)</name>
        <dbReference type="ChEBI" id="CHEBI:29105"/>
        <label>1</label>
    </ligand>
</feature>
<feature type="region of interest" description="Disordered" evidence="6">
    <location>
        <begin position="723"/>
        <end position="814"/>
    </location>
</feature>
<feature type="region of interest" description="Disordered" evidence="6">
    <location>
        <begin position="440"/>
        <end position="472"/>
    </location>
</feature>
<dbReference type="InterPro" id="IPR036971">
    <property type="entry name" value="PDEase_catalytic_dom_sf"/>
</dbReference>
<feature type="binding site" evidence="4">
    <location>
        <position position="1014"/>
    </location>
    <ligand>
        <name>AMP</name>
        <dbReference type="ChEBI" id="CHEBI:456215"/>
    </ligand>
</feature>
<dbReference type="CDD" id="cd00077">
    <property type="entry name" value="HDc"/>
    <property type="match status" value="1"/>
</dbReference>
<evidence type="ECO:0000313" key="8">
    <source>
        <dbReference type="EMBL" id="KAG2433960.1"/>
    </source>
</evidence>
<feature type="binding site" evidence="5">
    <location>
        <position position="1014"/>
    </location>
    <ligand>
        <name>Zn(2+)</name>
        <dbReference type="ChEBI" id="CHEBI:29105"/>
        <label>1</label>
    </ligand>
</feature>
<dbReference type="Proteomes" id="UP000613740">
    <property type="component" value="Unassembled WGS sequence"/>
</dbReference>
<dbReference type="GO" id="GO:0046872">
    <property type="term" value="F:metal ion binding"/>
    <property type="evidence" value="ECO:0007669"/>
    <property type="project" value="UniProtKB-KW"/>
</dbReference>
<keyword evidence="1 5" id="KW-0479">Metal-binding</keyword>
<keyword evidence="2" id="KW-0378">Hydrolase</keyword>
<feature type="domain" description="PDEase" evidence="7">
    <location>
        <begin position="888"/>
        <end position="1314"/>
    </location>
</feature>
<evidence type="ECO:0000256" key="3">
    <source>
        <dbReference type="PIRSR" id="PIRSR623088-1"/>
    </source>
</evidence>
<feature type="compositionally biased region" description="Polar residues" evidence="6">
    <location>
        <begin position="787"/>
        <end position="797"/>
    </location>
</feature>
<feature type="active site" description="Proton donor" evidence="3">
    <location>
        <position position="972"/>
    </location>
</feature>
<feature type="binding site" evidence="4">
    <location>
        <begin position="972"/>
        <end position="976"/>
    </location>
    <ligand>
        <name>AMP</name>
        <dbReference type="ChEBI" id="CHEBI:456215"/>
    </ligand>
</feature>
<evidence type="ECO:0000259" key="7">
    <source>
        <dbReference type="PROSITE" id="PS51845"/>
    </source>
</evidence>
<organism evidence="8 9">
    <name type="scientific">Chlamydomonas schloesseri</name>
    <dbReference type="NCBI Taxonomy" id="2026947"/>
    <lineage>
        <taxon>Eukaryota</taxon>
        <taxon>Viridiplantae</taxon>
        <taxon>Chlorophyta</taxon>
        <taxon>core chlorophytes</taxon>
        <taxon>Chlorophyceae</taxon>
        <taxon>CS clade</taxon>
        <taxon>Chlamydomonadales</taxon>
        <taxon>Chlamydomonadaceae</taxon>
        <taxon>Chlamydomonas</taxon>
    </lineage>
</organism>
<feature type="binding site" evidence="5">
    <location>
        <position position="1014"/>
    </location>
    <ligand>
        <name>Zn(2+)</name>
        <dbReference type="ChEBI" id="CHEBI:29105"/>
        <label>2</label>
    </ligand>
</feature>
<feature type="region of interest" description="Disordered" evidence="6">
    <location>
        <begin position="522"/>
        <end position="557"/>
    </location>
</feature>
<feature type="region of interest" description="Disordered" evidence="6">
    <location>
        <begin position="836"/>
        <end position="862"/>
    </location>
</feature>
<feature type="region of interest" description="Disordered" evidence="6">
    <location>
        <begin position="1129"/>
        <end position="1152"/>
    </location>
</feature>
<feature type="compositionally biased region" description="Low complexity" evidence="6">
    <location>
        <begin position="584"/>
        <end position="600"/>
    </location>
</feature>
<dbReference type="OrthoDB" id="568146at2759"/>
<feature type="compositionally biased region" description="Low complexity" evidence="6">
    <location>
        <begin position="768"/>
        <end position="784"/>
    </location>
</feature>
<dbReference type="GO" id="GO:0007165">
    <property type="term" value="P:signal transduction"/>
    <property type="evidence" value="ECO:0007669"/>
    <property type="project" value="InterPro"/>
</dbReference>
<evidence type="ECO:0000256" key="1">
    <source>
        <dbReference type="ARBA" id="ARBA00022723"/>
    </source>
</evidence>
<feature type="binding site" evidence="5">
    <location>
        <position position="976"/>
    </location>
    <ligand>
        <name>Zn(2+)</name>
        <dbReference type="ChEBI" id="CHEBI:29105"/>
        <label>1</label>
    </ligand>
</feature>
<dbReference type="InterPro" id="IPR002073">
    <property type="entry name" value="PDEase_catalytic_dom"/>
</dbReference>
<dbReference type="EMBL" id="JAEHOD010000060">
    <property type="protein sequence ID" value="KAG2433960.1"/>
    <property type="molecule type" value="Genomic_DNA"/>
</dbReference>
<proteinExistence type="predicted"/>
<dbReference type="InterPro" id="IPR003607">
    <property type="entry name" value="HD/PDEase_dom"/>
</dbReference>
<sequence>MGFDAFAVEDAVAARAVGADLFADATEFVGPLPPLPGREADGPVLVVRRTIYVPLPADPADNFGRPDTPNPACGDPCAYNLTRGTILWGLVASEVLVRALDSSSTSSSNNTASARGDPSSLTPAASALRALSSVGYAYRLTAGNGVVVAFSEGANPRDPVTAVLDLPGSEWKLQVWQQAGSWEPAWLGGSLAAVMLLSATAAVLLAGMLVSRRRHALLLEALLPRALLKELSATHAETLGPAGPLDAATSPAGLLLELLGSLLEGAVPDLRQVVLLRSLVLRQADWYHPLGVAQAIKGAHLESDVARALMRQLGTSTVADSDFMSTVHDFGQTDEEDEGAPGLKRRCDGAAGGDSGDDQFGGWDLAGDCGRGGGFGNCQGFDVQQQERMCTLRGALAFVLSTAAQGLPSSRPGSQQAQVVWATGAGGQRSLDAIAATVAASSGSSRRRRPSQLGVQQSAAAGGAGASAGGGNLAARQSVPLSASAARAAVSGADIAVLPTDLAAAAELLDTTDEVDETAFGLRSYPPHVPRPAAPALHEASVSVQPAAQQQLRPQPVPLSSSSVSFVGLVMDSPQATRSRRRLPVASASASALPAGSSRAVGRGSKDMAGPVADRVNECGAASPSGNRLLHAAAGLLVGRRAPRAVGSSIGSPRAQLALLPTGNLSPQPPTWQPKQAHALTATHPSLIGPCAGATGADVKAAAAAGSRLLHSLHSLQLHKLAQPPASMQSTPVSAAGAATAAAADRGRRGSMDTAHEAHQQPHHQYKQAASSPRSQPASAASARVLQEQQAPHQGNAASDAATGGAPVGPQSIMPSAPSSAFMARLVGRWPGVARKISGTGDGAADPAEARSSSRHRSMRSVSGDEMAAAAAAEVLGEEDVVLQGVARTPPAPAVPAAALLDKVEQLLAGAHEWQFDMWALAEASGGHALSVMGFYLMQREGLVAAFRVHPVRLARLLRALEDGYPASNPYHNATHAADVLRTLSVLLRGAQLTAHYAHGLGLLASYFAAIIHDHGHPGLTGDFLVATSHPLALRYNDRSPLESHHAASAFTLLSERPDLDPFVELSKEQRGAFRKQVIDMVLATDMKQHFSLLTQFTSLQKARRLGLCAGGTGRDLGSSGKDFAGTMAAAAGETPSRETQQQAGPQQRALRPPLVSNRAGAIMSAGSNIITELKPAPSRTSFSSLQQQGSSLLPLEPAPSPQDDIERSITLQIALKAADIGHLAGALPVHCRRLGVLEEEFFRQGDRERALGLPISPLFDRTKQGVSKSQVGFFDFVALPLVRALAEAFPGAAPLATCFERNYDHWRQVEAEAATQRQAQQQ</sequence>
<gene>
    <name evidence="8" type="ORF">HYH02_012504</name>
</gene>
<dbReference type="SUPFAM" id="SSF109604">
    <property type="entry name" value="HD-domain/PDEase-like"/>
    <property type="match status" value="1"/>
</dbReference>
<dbReference type="Gene3D" id="1.10.1300.10">
    <property type="entry name" value="3'5'-cyclic nucleotide phosphodiesterase, catalytic domain"/>
    <property type="match status" value="1"/>
</dbReference>
<evidence type="ECO:0000256" key="4">
    <source>
        <dbReference type="PIRSR" id="PIRSR623088-2"/>
    </source>
</evidence>
<reference evidence="8" key="1">
    <citation type="journal article" date="2020" name="bioRxiv">
        <title>Comparative genomics of Chlamydomonas.</title>
        <authorList>
            <person name="Craig R.J."/>
            <person name="Hasan A.R."/>
            <person name="Ness R.W."/>
            <person name="Keightley P.D."/>
        </authorList>
    </citation>
    <scope>NUCLEOTIDE SEQUENCE</scope>
    <source>
        <strain evidence="8">CCAP 11/173</strain>
    </source>
</reference>
<feature type="compositionally biased region" description="Gly residues" evidence="6">
    <location>
        <begin position="462"/>
        <end position="472"/>
    </location>
</feature>
<feature type="binding site" evidence="5">
    <location>
        <position position="1013"/>
    </location>
    <ligand>
        <name>Zn(2+)</name>
        <dbReference type="ChEBI" id="CHEBI:29105"/>
        <label>1</label>
    </ligand>
</feature>
<evidence type="ECO:0000256" key="5">
    <source>
        <dbReference type="PIRSR" id="PIRSR623088-3"/>
    </source>
</evidence>
<dbReference type="PRINTS" id="PR00387">
    <property type="entry name" value="PDIESTERASE1"/>
</dbReference>
<keyword evidence="9" id="KW-1185">Reference proteome</keyword>
<dbReference type="GO" id="GO:0004114">
    <property type="term" value="F:3',5'-cyclic-nucleotide phosphodiesterase activity"/>
    <property type="evidence" value="ECO:0007669"/>
    <property type="project" value="InterPro"/>
</dbReference>
<comment type="caution">
    <text evidence="8">The sequence shown here is derived from an EMBL/GenBank/DDBJ whole genome shotgun (WGS) entry which is preliminary data.</text>
</comment>
<feature type="compositionally biased region" description="Low complexity" evidence="6">
    <location>
        <begin position="735"/>
        <end position="744"/>
    </location>
</feature>
<dbReference type="PROSITE" id="PS51845">
    <property type="entry name" value="PDEASE_I_2"/>
    <property type="match status" value="1"/>
</dbReference>
<evidence type="ECO:0000256" key="2">
    <source>
        <dbReference type="ARBA" id="ARBA00022801"/>
    </source>
</evidence>
<dbReference type="Pfam" id="PF00233">
    <property type="entry name" value="PDEase_I"/>
    <property type="match status" value="1"/>
</dbReference>
<feature type="compositionally biased region" description="Low complexity" evidence="6">
    <location>
        <begin position="540"/>
        <end position="557"/>
    </location>
</feature>
<feature type="compositionally biased region" description="Basic and acidic residues" evidence="6">
    <location>
        <begin position="745"/>
        <end position="760"/>
    </location>
</feature>
<dbReference type="SMART" id="SM00471">
    <property type="entry name" value="HDc"/>
    <property type="match status" value="1"/>
</dbReference>